<feature type="non-terminal residue" evidence="1">
    <location>
        <position position="274"/>
    </location>
</feature>
<dbReference type="InterPro" id="IPR027417">
    <property type="entry name" value="P-loop_NTPase"/>
</dbReference>
<comment type="caution">
    <text evidence="1">The sequence shown here is derived from an EMBL/GenBank/DDBJ whole genome shotgun (WGS) entry which is preliminary data.</text>
</comment>
<sequence length="274" mass="31014">EQEMQIELKCGSIYQMSGSDNYDTLVGSNVRGVIFSEYALCDPAAWNYIRPIIRENKGWAAFISTYRGKNHFYRQHQMATKNPEWYATSLTVDQTRRHDGSPVLTPADIQAERDEEMSEAMIQQEYYGSALAAFEGAYWGDALRIMELEKRITKVKREPELPVFATLDLGLDDHMAVIFLQEDGNSPRILGSKSYRHTPIPDVCTDMKGIHPVTRVYLPHDAHVHGMNTGVTREQTFKQHGFETVVVPSPPGSKMPGIETARNLLAKTYIDEDA</sequence>
<name>X0U0X3_9ZZZZ</name>
<dbReference type="EMBL" id="BARS01019725">
    <property type="protein sequence ID" value="GAF94057.1"/>
    <property type="molecule type" value="Genomic_DNA"/>
</dbReference>
<organism evidence="1">
    <name type="scientific">marine sediment metagenome</name>
    <dbReference type="NCBI Taxonomy" id="412755"/>
    <lineage>
        <taxon>unclassified sequences</taxon>
        <taxon>metagenomes</taxon>
        <taxon>ecological metagenomes</taxon>
    </lineage>
</organism>
<dbReference type="Gene3D" id="3.30.420.280">
    <property type="match status" value="1"/>
</dbReference>
<evidence type="ECO:0008006" key="2">
    <source>
        <dbReference type="Google" id="ProtNLM"/>
    </source>
</evidence>
<feature type="non-terminal residue" evidence="1">
    <location>
        <position position="1"/>
    </location>
</feature>
<accession>X0U0X3</accession>
<dbReference type="Gene3D" id="3.40.50.300">
    <property type="entry name" value="P-loop containing nucleotide triphosphate hydrolases"/>
    <property type="match status" value="1"/>
</dbReference>
<reference evidence="1" key="1">
    <citation type="journal article" date="2014" name="Front. Microbiol.">
        <title>High frequency of phylogenetically diverse reductive dehalogenase-homologous genes in deep subseafloor sedimentary metagenomes.</title>
        <authorList>
            <person name="Kawai M."/>
            <person name="Futagami T."/>
            <person name="Toyoda A."/>
            <person name="Takaki Y."/>
            <person name="Nishi S."/>
            <person name="Hori S."/>
            <person name="Arai W."/>
            <person name="Tsubouchi T."/>
            <person name="Morono Y."/>
            <person name="Uchiyama I."/>
            <person name="Ito T."/>
            <person name="Fujiyama A."/>
            <person name="Inagaki F."/>
            <person name="Takami H."/>
        </authorList>
    </citation>
    <scope>NUCLEOTIDE SEQUENCE</scope>
    <source>
        <strain evidence="1">Expedition CK06-06</strain>
    </source>
</reference>
<evidence type="ECO:0000313" key="1">
    <source>
        <dbReference type="EMBL" id="GAF94057.1"/>
    </source>
</evidence>
<protein>
    <recommendedName>
        <fullName evidence="2">Terminase large subunit gp17-like C-terminal domain-containing protein</fullName>
    </recommendedName>
</protein>
<dbReference type="AlphaFoldDB" id="X0U0X3"/>
<gene>
    <name evidence="1" type="ORF">S01H1_31913</name>
</gene>
<proteinExistence type="predicted"/>